<sequence>MANNLHKNIDAYRTELEKCAGKKCESIFQKIADQYEDDLLEVENFPDEYFTFVLELLSNENFYSKKGLWNFLLVLGTEQGKLRVQHYQELAKCITNHYGRYLDEDLCLAVCDFIARNYSTTDAQSLFDKMALTENKKPEKLRGFVNDGLRILLAEDRRNRNKEIGSQSK</sequence>
<dbReference type="RefSeq" id="WP_107941770.1">
    <property type="nucleotide sequence ID" value="NZ_QANS01000009.1"/>
</dbReference>
<keyword evidence="2" id="KW-1185">Reference proteome</keyword>
<dbReference type="OrthoDB" id="7027778at2"/>
<protein>
    <submittedName>
        <fullName evidence="1">Uncharacterized protein</fullName>
    </submittedName>
</protein>
<name>A0A2T5MBA3_9GAMM</name>
<dbReference type="EMBL" id="QANS01000009">
    <property type="protein sequence ID" value="PTU28293.1"/>
    <property type="molecule type" value="Genomic_DNA"/>
</dbReference>
<accession>A0A2T5MBA3</accession>
<gene>
    <name evidence="1" type="ORF">CJD38_17825</name>
</gene>
<proteinExistence type="predicted"/>
<evidence type="ECO:0000313" key="2">
    <source>
        <dbReference type="Proteomes" id="UP000244248"/>
    </source>
</evidence>
<dbReference type="Proteomes" id="UP000244248">
    <property type="component" value="Unassembled WGS sequence"/>
</dbReference>
<comment type="caution">
    <text evidence="1">The sequence shown here is derived from an EMBL/GenBank/DDBJ whole genome shotgun (WGS) entry which is preliminary data.</text>
</comment>
<dbReference type="AlphaFoldDB" id="A0A2T5MBA3"/>
<reference evidence="1 2" key="1">
    <citation type="submission" date="2018-04" db="EMBL/GenBank/DDBJ databases">
        <title>Novel species isolated from glacier.</title>
        <authorList>
            <person name="Liu Q."/>
            <person name="Xin Y.-H."/>
        </authorList>
    </citation>
    <scope>NUCLEOTIDE SEQUENCE [LARGE SCALE GENOMIC DNA]</scope>
    <source>
        <strain evidence="1 2">GT1R17</strain>
    </source>
</reference>
<organism evidence="1 2">
    <name type="scientific">Stenotrophobium rhamnosiphilum</name>
    <dbReference type="NCBI Taxonomy" id="2029166"/>
    <lineage>
        <taxon>Bacteria</taxon>
        <taxon>Pseudomonadati</taxon>
        <taxon>Pseudomonadota</taxon>
        <taxon>Gammaproteobacteria</taxon>
        <taxon>Nevskiales</taxon>
        <taxon>Nevskiaceae</taxon>
        <taxon>Stenotrophobium</taxon>
    </lineage>
</organism>
<evidence type="ECO:0000313" key="1">
    <source>
        <dbReference type="EMBL" id="PTU28293.1"/>
    </source>
</evidence>